<comment type="caution">
    <text evidence="3">The sequence shown here is derived from an EMBL/GenBank/DDBJ whole genome shotgun (WGS) entry which is preliminary data.</text>
</comment>
<gene>
    <name evidence="3" type="ORF">DdX_06494</name>
</gene>
<evidence type="ECO:0000256" key="1">
    <source>
        <dbReference type="SAM" id="MobiDB-lite"/>
    </source>
</evidence>
<dbReference type="AlphaFoldDB" id="A0AAD4N7Q4"/>
<feature type="region of interest" description="Disordered" evidence="1">
    <location>
        <begin position="135"/>
        <end position="159"/>
    </location>
</feature>
<dbReference type="CDD" id="cd09917">
    <property type="entry name" value="F-box_SF"/>
    <property type="match status" value="1"/>
</dbReference>
<proteinExistence type="predicted"/>
<feature type="domain" description="F-box" evidence="2">
    <location>
        <begin position="17"/>
        <end position="55"/>
    </location>
</feature>
<dbReference type="Proteomes" id="UP001201812">
    <property type="component" value="Unassembled WGS sequence"/>
</dbReference>
<protein>
    <recommendedName>
        <fullName evidence="2">F-box domain-containing protein</fullName>
    </recommendedName>
</protein>
<keyword evidence="4" id="KW-1185">Reference proteome</keyword>
<dbReference type="InterPro" id="IPR036047">
    <property type="entry name" value="F-box-like_dom_sf"/>
</dbReference>
<name>A0AAD4N7Q4_9BILA</name>
<dbReference type="SUPFAM" id="SSF81383">
    <property type="entry name" value="F-box domain"/>
    <property type="match status" value="1"/>
</dbReference>
<reference evidence="3" key="1">
    <citation type="submission" date="2022-01" db="EMBL/GenBank/DDBJ databases">
        <title>Genome Sequence Resource for Two Populations of Ditylenchus destructor, the Migratory Endoparasitic Phytonematode.</title>
        <authorList>
            <person name="Zhang H."/>
            <person name="Lin R."/>
            <person name="Xie B."/>
        </authorList>
    </citation>
    <scope>NUCLEOTIDE SEQUENCE</scope>
    <source>
        <strain evidence="3">BazhouSP</strain>
    </source>
</reference>
<sequence>MSIEENVLHNQDIPCFQLSNELWLRIFGYMDRNDIDTCQMVASRWDSLIRRNRRYLPGRTIEYLILSSKRQFSVTVCSGDLIKVYKYKKYFSKSSMNLPLNDPSHMTVETIKRVCDNTSLFKFSHVQQLYLNPVEEDTPDEQGQKSVDSPSSSKRRQCNTCPVSFPMRPNIKKTAYKISTPPIMFFRKLNFLLRNLHQIKYFAFARFTLTNAFVGKFLMNVDQMVTVRHLEAYRIKQVMKPYCKTFLFGVLITEKVEDGSHSKNWEWWMDRS</sequence>
<organism evidence="3 4">
    <name type="scientific">Ditylenchus destructor</name>
    <dbReference type="NCBI Taxonomy" id="166010"/>
    <lineage>
        <taxon>Eukaryota</taxon>
        <taxon>Metazoa</taxon>
        <taxon>Ecdysozoa</taxon>
        <taxon>Nematoda</taxon>
        <taxon>Chromadorea</taxon>
        <taxon>Rhabditida</taxon>
        <taxon>Tylenchina</taxon>
        <taxon>Tylenchomorpha</taxon>
        <taxon>Sphaerularioidea</taxon>
        <taxon>Anguinidae</taxon>
        <taxon>Anguininae</taxon>
        <taxon>Ditylenchus</taxon>
    </lineage>
</organism>
<feature type="compositionally biased region" description="Polar residues" evidence="1">
    <location>
        <begin position="144"/>
        <end position="159"/>
    </location>
</feature>
<dbReference type="InterPro" id="IPR001810">
    <property type="entry name" value="F-box_dom"/>
</dbReference>
<accession>A0AAD4N7Q4</accession>
<evidence type="ECO:0000313" key="4">
    <source>
        <dbReference type="Proteomes" id="UP001201812"/>
    </source>
</evidence>
<evidence type="ECO:0000259" key="2">
    <source>
        <dbReference type="Pfam" id="PF00646"/>
    </source>
</evidence>
<dbReference type="Pfam" id="PF00646">
    <property type="entry name" value="F-box"/>
    <property type="match status" value="1"/>
</dbReference>
<evidence type="ECO:0000313" key="3">
    <source>
        <dbReference type="EMBL" id="KAI1718080.1"/>
    </source>
</evidence>
<dbReference type="EMBL" id="JAKKPZ010000008">
    <property type="protein sequence ID" value="KAI1718080.1"/>
    <property type="molecule type" value="Genomic_DNA"/>
</dbReference>